<keyword evidence="2" id="KW-1185">Reference proteome</keyword>
<reference evidence="2" key="2">
    <citation type="submission" date="2017-12" db="EMBL/GenBank/DDBJ databases">
        <title>Genome sequence of the Bar-tailed Godwit (Limosa lapponica baueri).</title>
        <authorList>
            <person name="Lima N.C.B."/>
            <person name="Parody-Merino A.M."/>
            <person name="Battley P.F."/>
            <person name="Fidler A.E."/>
            <person name="Prosdocimi F."/>
        </authorList>
    </citation>
    <scope>NUCLEOTIDE SEQUENCE [LARGE SCALE GENOMIC DNA]</scope>
</reference>
<evidence type="ECO:0000313" key="2">
    <source>
        <dbReference type="Proteomes" id="UP000233556"/>
    </source>
</evidence>
<dbReference type="EMBL" id="KZ505637">
    <property type="protein sequence ID" value="PKU49495.1"/>
    <property type="molecule type" value="Genomic_DNA"/>
</dbReference>
<dbReference type="AlphaFoldDB" id="A0A2I0UTW5"/>
<dbReference type="Proteomes" id="UP000233556">
    <property type="component" value="Unassembled WGS sequence"/>
</dbReference>
<dbReference type="OrthoDB" id="9393271at2759"/>
<dbReference type="InterPro" id="IPR036691">
    <property type="entry name" value="Endo/exonu/phosph_ase_sf"/>
</dbReference>
<reference evidence="2" key="1">
    <citation type="submission" date="2017-11" db="EMBL/GenBank/DDBJ databases">
        <authorList>
            <person name="Lima N.C."/>
            <person name="Parody-Merino A.M."/>
            <person name="Battley P.F."/>
            <person name="Fidler A.E."/>
            <person name="Prosdocimi F."/>
        </authorList>
    </citation>
    <scope>NUCLEOTIDE SEQUENCE [LARGE SCALE GENOMIC DNA]</scope>
</reference>
<evidence type="ECO:0000313" key="1">
    <source>
        <dbReference type="EMBL" id="PKU49495.1"/>
    </source>
</evidence>
<accession>A0A2I0UTW5</accession>
<organism evidence="1 2">
    <name type="scientific">Limosa lapponica baueri</name>
    <dbReference type="NCBI Taxonomy" id="1758121"/>
    <lineage>
        <taxon>Eukaryota</taxon>
        <taxon>Metazoa</taxon>
        <taxon>Chordata</taxon>
        <taxon>Craniata</taxon>
        <taxon>Vertebrata</taxon>
        <taxon>Euteleostomi</taxon>
        <taxon>Archelosauria</taxon>
        <taxon>Archosauria</taxon>
        <taxon>Dinosauria</taxon>
        <taxon>Saurischia</taxon>
        <taxon>Theropoda</taxon>
        <taxon>Coelurosauria</taxon>
        <taxon>Aves</taxon>
        <taxon>Neognathae</taxon>
        <taxon>Neoaves</taxon>
        <taxon>Charadriiformes</taxon>
        <taxon>Scolopacidae</taxon>
        <taxon>Limosa</taxon>
    </lineage>
</organism>
<protein>
    <submittedName>
        <fullName evidence="1">Nipped-b-like protein</fullName>
    </submittedName>
</protein>
<proteinExistence type="predicted"/>
<sequence>MKPRATGYHRDQKIWHANEVPQSAIPVEAGDGVSCKSKDSRDGLEIMEAHVNDQVGIRASPTKNVMGSIAQLKCIYTNAHTMGNKQQELEAIVQPVNYDIVAVTDTWWNDMHSWSAPLDGYKPSEVIGQEREVVEWPCMLESILIVSSLMMVMIRFSVYK</sequence>
<dbReference type="SUPFAM" id="SSF56219">
    <property type="entry name" value="DNase I-like"/>
    <property type="match status" value="1"/>
</dbReference>
<name>A0A2I0UTW5_LIMLA</name>
<gene>
    <name evidence="1" type="ORF">llap_204</name>
</gene>